<feature type="transmembrane region" description="Helical" evidence="2">
    <location>
        <begin position="12"/>
        <end position="30"/>
    </location>
</feature>
<name>M7YDI1_TRIUA</name>
<sequence>MRDPCCRICNMFMICLWWVASSLGLTLLLIKNCCDSLYLWVISSRLIACLNPHANLTRGPRVREALEVEYRALQCTAERAVIPEPGRLGSDIIRRRRLFSGGSSVEAAQGQGGSAQPHYSAAGSVRRFRKTEPWLDPVRRSLSQRQLADEEERRGDDGPASAASWRRSTSRRLCWSWQLTIAEEARSQLKAGQRVSSAAQVKAAGGGETQQAMANYRGRWLEGEWRLIVRLWRQRRSRVEAPGAAGYYCNGGEVATATSTRSQHDSAKETARGRSCGQAVTQRVEANAGRTLARLKQRLGAAQRPDEGEAAAAQHR</sequence>
<accession>M7YDI1</accession>
<dbReference type="AlphaFoldDB" id="M7YDI1"/>
<organism evidence="3">
    <name type="scientific">Triticum urartu</name>
    <name type="common">Red wild einkorn</name>
    <name type="synonym">Crithodium urartu</name>
    <dbReference type="NCBI Taxonomy" id="4572"/>
    <lineage>
        <taxon>Eukaryota</taxon>
        <taxon>Viridiplantae</taxon>
        <taxon>Streptophyta</taxon>
        <taxon>Embryophyta</taxon>
        <taxon>Tracheophyta</taxon>
        <taxon>Spermatophyta</taxon>
        <taxon>Magnoliopsida</taxon>
        <taxon>Liliopsida</taxon>
        <taxon>Poales</taxon>
        <taxon>Poaceae</taxon>
        <taxon>BOP clade</taxon>
        <taxon>Pooideae</taxon>
        <taxon>Triticodae</taxon>
        <taxon>Triticeae</taxon>
        <taxon>Triticinae</taxon>
        <taxon>Triticum</taxon>
    </lineage>
</organism>
<feature type="region of interest" description="Disordered" evidence="1">
    <location>
        <begin position="258"/>
        <end position="280"/>
    </location>
</feature>
<feature type="compositionally biased region" description="Basic and acidic residues" evidence="1">
    <location>
        <begin position="147"/>
        <end position="157"/>
    </location>
</feature>
<keyword evidence="2" id="KW-0472">Membrane</keyword>
<feature type="region of interest" description="Disordered" evidence="1">
    <location>
        <begin position="104"/>
        <end position="123"/>
    </location>
</feature>
<keyword evidence="2" id="KW-1133">Transmembrane helix</keyword>
<protein>
    <submittedName>
        <fullName evidence="3">Uncharacterized protein</fullName>
    </submittedName>
</protein>
<reference evidence="3" key="1">
    <citation type="journal article" date="2013" name="Nature">
        <title>Draft genome of the wheat A-genome progenitor Triticum urartu.</title>
        <authorList>
            <person name="Ling H.Q."/>
            <person name="Zhao S."/>
            <person name="Liu D."/>
            <person name="Wang J."/>
            <person name="Sun H."/>
            <person name="Zhang C."/>
            <person name="Fan H."/>
            <person name="Li D."/>
            <person name="Dong L."/>
            <person name="Tao Y."/>
            <person name="Gao C."/>
            <person name="Wu H."/>
            <person name="Li Y."/>
            <person name="Cui Y."/>
            <person name="Guo X."/>
            <person name="Zheng S."/>
            <person name="Wang B."/>
            <person name="Yu K."/>
            <person name="Liang Q."/>
            <person name="Yang W."/>
            <person name="Lou X."/>
            <person name="Chen J."/>
            <person name="Feng M."/>
            <person name="Jian J."/>
            <person name="Zhang X."/>
            <person name="Luo G."/>
            <person name="Jiang Y."/>
            <person name="Liu J."/>
            <person name="Wang Z."/>
            <person name="Sha Y."/>
            <person name="Zhang B."/>
            <person name="Wu H."/>
            <person name="Tang D."/>
            <person name="Shen Q."/>
            <person name="Xue P."/>
            <person name="Zou S."/>
            <person name="Wang X."/>
            <person name="Liu X."/>
            <person name="Wang F."/>
            <person name="Yang Y."/>
            <person name="An X."/>
            <person name="Dong Z."/>
            <person name="Zhang K."/>
            <person name="Zhang X."/>
            <person name="Luo M.C."/>
            <person name="Dvorak J."/>
            <person name="Tong Y."/>
            <person name="Wang J."/>
            <person name="Yang H."/>
            <person name="Li Z."/>
            <person name="Wang D."/>
            <person name="Zhang A."/>
            <person name="Wang J."/>
        </authorList>
    </citation>
    <scope>NUCLEOTIDE SEQUENCE</scope>
</reference>
<evidence type="ECO:0000256" key="1">
    <source>
        <dbReference type="SAM" id="MobiDB-lite"/>
    </source>
</evidence>
<proteinExistence type="predicted"/>
<evidence type="ECO:0000256" key="2">
    <source>
        <dbReference type="SAM" id="Phobius"/>
    </source>
</evidence>
<evidence type="ECO:0000313" key="3">
    <source>
        <dbReference type="EMBL" id="EMS45127.1"/>
    </source>
</evidence>
<keyword evidence="2" id="KW-0812">Transmembrane</keyword>
<feature type="compositionally biased region" description="Basic and acidic residues" evidence="1">
    <location>
        <begin position="262"/>
        <end position="272"/>
    </location>
</feature>
<feature type="region of interest" description="Disordered" evidence="1">
    <location>
        <begin position="140"/>
        <end position="165"/>
    </location>
</feature>
<dbReference type="EMBL" id="KD290896">
    <property type="protein sequence ID" value="EMS45127.1"/>
    <property type="molecule type" value="Genomic_DNA"/>
</dbReference>
<gene>
    <name evidence="3" type="ORF">TRIUR3_33671</name>
</gene>